<evidence type="ECO:0000256" key="1">
    <source>
        <dbReference type="SAM" id="MobiDB-lite"/>
    </source>
</evidence>
<proteinExistence type="predicted"/>
<dbReference type="InterPro" id="IPR023578">
    <property type="entry name" value="Ras_GEF_dom_sf"/>
</dbReference>
<dbReference type="AlphaFoldDB" id="A0A7R9L5W2"/>
<gene>
    <name evidence="2" type="ORF">OSB1V03_LOCUS15870</name>
</gene>
<feature type="compositionally biased region" description="Low complexity" evidence="1">
    <location>
        <begin position="123"/>
        <end position="132"/>
    </location>
</feature>
<dbReference type="Gene3D" id="1.10.840.10">
    <property type="entry name" value="Ras guanine-nucleotide exchange factors catalytic domain"/>
    <property type="match status" value="1"/>
</dbReference>
<feature type="region of interest" description="Disordered" evidence="1">
    <location>
        <begin position="120"/>
        <end position="140"/>
    </location>
</feature>
<keyword evidence="3" id="KW-1185">Reference proteome</keyword>
<protein>
    <submittedName>
        <fullName evidence="2">Uncharacterized protein</fullName>
    </submittedName>
</protein>
<reference evidence="2" key="1">
    <citation type="submission" date="2020-11" db="EMBL/GenBank/DDBJ databases">
        <authorList>
            <person name="Tran Van P."/>
        </authorList>
    </citation>
    <scope>NUCLEOTIDE SEQUENCE</scope>
</reference>
<dbReference type="Proteomes" id="UP000759131">
    <property type="component" value="Unassembled WGS sequence"/>
</dbReference>
<organism evidence="2">
    <name type="scientific">Medioppia subpectinata</name>
    <dbReference type="NCBI Taxonomy" id="1979941"/>
    <lineage>
        <taxon>Eukaryota</taxon>
        <taxon>Metazoa</taxon>
        <taxon>Ecdysozoa</taxon>
        <taxon>Arthropoda</taxon>
        <taxon>Chelicerata</taxon>
        <taxon>Arachnida</taxon>
        <taxon>Acari</taxon>
        <taxon>Acariformes</taxon>
        <taxon>Sarcoptiformes</taxon>
        <taxon>Oribatida</taxon>
        <taxon>Brachypylina</taxon>
        <taxon>Oppioidea</taxon>
        <taxon>Oppiidae</taxon>
        <taxon>Medioppia</taxon>
    </lineage>
</organism>
<name>A0A7R9L5W2_9ACAR</name>
<dbReference type="GO" id="GO:0007264">
    <property type="term" value="P:small GTPase-mediated signal transduction"/>
    <property type="evidence" value="ECO:0007669"/>
    <property type="project" value="InterPro"/>
</dbReference>
<accession>A0A7R9L5W2</accession>
<dbReference type="InterPro" id="IPR036964">
    <property type="entry name" value="RASGEF_cat_dom_sf"/>
</dbReference>
<evidence type="ECO:0000313" key="2">
    <source>
        <dbReference type="EMBL" id="CAD7635479.1"/>
    </source>
</evidence>
<sequence length="190" mass="22493">MSLYQKSNWQSLNTLIAALQCHKIYRMSAEWQQIRQNHRHYYDEYIKLAAIVRTCETSLMYTIPTGIPALRNLLTNQKLHCLSRWDRMEWPARWTQQPGIADWLERELCYTINTRHNNDVHNGHQIQQQHNGSLDNDEASGTPHKQLICLIPVSKMPDNWLNRSVRNVPLEYRPRIVECLAQSLKNELNF</sequence>
<dbReference type="GO" id="GO:0005085">
    <property type="term" value="F:guanyl-nucleotide exchange factor activity"/>
    <property type="evidence" value="ECO:0007669"/>
    <property type="project" value="InterPro"/>
</dbReference>
<evidence type="ECO:0000313" key="3">
    <source>
        <dbReference type="Proteomes" id="UP000759131"/>
    </source>
</evidence>
<dbReference type="EMBL" id="OC871540">
    <property type="protein sequence ID" value="CAD7635479.1"/>
    <property type="molecule type" value="Genomic_DNA"/>
</dbReference>
<dbReference type="SUPFAM" id="SSF48366">
    <property type="entry name" value="Ras GEF"/>
    <property type="match status" value="1"/>
</dbReference>
<dbReference type="EMBL" id="CAJPIZ010016965">
    <property type="protein sequence ID" value="CAG2115909.1"/>
    <property type="molecule type" value="Genomic_DNA"/>
</dbReference>
<dbReference type="OrthoDB" id="10514377at2759"/>